<evidence type="ECO:0000256" key="4">
    <source>
        <dbReference type="ARBA" id="ARBA00023136"/>
    </source>
</evidence>
<dbReference type="InterPro" id="IPR004089">
    <property type="entry name" value="MCPsignal_dom"/>
</dbReference>
<dbReference type="PANTHER" id="PTHR32089:SF74">
    <property type="entry name" value="METHYL-ACCEPTING CHEMOTAXIS PROTEIN AER"/>
    <property type="match status" value="1"/>
</dbReference>
<feature type="domain" description="Methyl-accepting transducer" evidence="8">
    <location>
        <begin position="259"/>
        <end position="495"/>
    </location>
</feature>
<dbReference type="PANTHER" id="PTHR32089">
    <property type="entry name" value="METHYL-ACCEPTING CHEMOTAXIS PROTEIN MCPB"/>
    <property type="match status" value="1"/>
</dbReference>
<dbReference type="EMBL" id="FOUI01000005">
    <property type="protein sequence ID" value="SFM45972.1"/>
    <property type="molecule type" value="Genomic_DNA"/>
</dbReference>
<dbReference type="OrthoDB" id="5675566at2"/>
<dbReference type="InterPro" id="IPR000014">
    <property type="entry name" value="PAS"/>
</dbReference>
<evidence type="ECO:0000259" key="8">
    <source>
        <dbReference type="PROSITE" id="PS50111"/>
    </source>
</evidence>
<evidence type="ECO:0000256" key="7">
    <source>
        <dbReference type="SAM" id="Phobius"/>
    </source>
</evidence>
<dbReference type="InterPro" id="IPR035965">
    <property type="entry name" value="PAS-like_dom_sf"/>
</dbReference>
<dbReference type="GO" id="GO:0006935">
    <property type="term" value="P:chemotaxis"/>
    <property type="evidence" value="ECO:0007669"/>
    <property type="project" value="UniProtKB-ARBA"/>
</dbReference>
<dbReference type="RefSeq" id="WP_093474704.1">
    <property type="nucleotide sequence ID" value="NZ_FOUI01000005.1"/>
</dbReference>
<dbReference type="NCBIfam" id="TIGR00229">
    <property type="entry name" value="sensory_box"/>
    <property type="match status" value="1"/>
</dbReference>
<dbReference type="CDD" id="cd00130">
    <property type="entry name" value="PAS"/>
    <property type="match status" value="1"/>
</dbReference>
<name>A0A1I4R0X6_9GAMM</name>
<keyword evidence="3 7" id="KW-1133">Transmembrane helix</keyword>
<dbReference type="PROSITE" id="PS50112">
    <property type="entry name" value="PAS"/>
    <property type="match status" value="1"/>
</dbReference>
<keyword evidence="4 7" id="KW-0472">Membrane</keyword>
<feature type="transmembrane region" description="Helical" evidence="7">
    <location>
        <begin position="155"/>
        <end position="177"/>
    </location>
</feature>
<accession>A0A1I4R0X6</accession>
<sequence>MRNNQPVTQREQPVPLQANILSITDPRGWINHINDEFTAISGYRQEELLGQPHNLIRHPDMPRVAFEAMWQQLKAGNSWLGAVKNRCKNGDHYWVKAYAIPILDEQGKVIEYQSVRTGLEEGARQRAEKLYSQLRQNEPDKGPVSVPQLRRRPGLALQLGLLSSLLLIGQWLLFALTDWSASALAGLLVLLGSVLLAAAGCWWLIRPLRTVIGRARQVVNDPLAELIFTGRLDDVGSLHLAQIQQAAELDAVVKRLSGVIQGLHDNAEQGLEQGRQACQAVDQQAGETCTIAAASEQTSMTASEVARNAMSMLERVRLAHEDVGNGQQLIGSSRQAMQLLSSELQAAADTINQLEQASHQVGEALQVIAAITEQTNLLALNASIEAARAGEAGRGFAVVADEVRNLALRTRDSTEQISSIIGRFVSTVSAATEAMQRCREHAGHTEQRSGQTNGMLEQLVSHIGEIRLLCDSTAVAAEQQQKASSEITEKIARIQQLGDSASAVVRHTESGLLHLQGEISRMAGLTGRLRQRSGLLAACLNTVVR</sequence>
<dbReference type="Pfam" id="PF00015">
    <property type="entry name" value="MCPsignal"/>
    <property type="match status" value="1"/>
</dbReference>
<evidence type="ECO:0000313" key="11">
    <source>
        <dbReference type="Proteomes" id="UP000243629"/>
    </source>
</evidence>
<reference evidence="11" key="1">
    <citation type="submission" date="2016-10" db="EMBL/GenBank/DDBJ databases">
        <authorList>
            <person name="Varghese N."/>
            <person name="Submissions S."/>
        </authorList>
    </citation>
    <scope>NUCLEOTIDE SEQUENCE [LARGE SCALE GENOMIC DNA]</scope>
    <source>
        <strain evidence="11">DSM 24213</strain>
    </source>
</reference>
<dbReference type="SMART" id="SM00283">
    <property type="entry name" value="MA"/>
    <property type="match status" value="1"/>
</dbReference>
<organism evidence="10 11">
    <name type="scientific">Halopseudomonas yangmingensis</name>
    <dbReference type="NCBI Taxonomy" id="1720063"/>
    <lineage>
        <taxon>Bacteria</taxon>
        <taxon>Pseudomonadati</taxon>
        <taxon>Pseudomonadota</taxon>
        <taxon>Gammaproteobacteria</taxon>
        <taxon>Pseudomonadales</taxon>
        <taxon>Pseudomonadaceae</taxon>
        <taxon>Halopseudomonas</taxon>
    </lineage>
</organism>
<evidence type="ECO:0000256" key="2">
    <source>
        <dbReference type="ARBA" id="ARBA00022692"/>
    </source>
</evidence>
<protein>
    <submittedName>
        <fullName evidence="10">Methyl-accepting chemotaxis sensory transducer with Pas/Pac sensor</fullName>
    </submittedName>
</protein>
<evidence type="ECO:0000313" key="10">
    <source>
        <dbReference type="EMBL" id="SFM45972.1"/>
    </source>
</evidence>
<proteinExistence type="predicted"/>
<feature type="transmembrane region" description="Helical" evidence="7">
    <location>
        <begin position="183"/>
        <end position="205"/>
    </location>
</feature>
<dbReference type="Pfam" id="PF08447">
    <property type="entry name" value="PAS_3"/>
    <property type="match status" value="1"/>
</dbReference>
<dbReference type="Proteomes" id="UP000243629">
    <property type="component" value="Unassembled WGS sequence"/>
</dbReference>
<keyword evidence="2 7" id="KW-0812">Transmembrane</keyword>
<keyword evidence="11" id="KW-1185">Reference proteome</keyword>
<dbReference type="PROSITE" id="PS50111">
    <property type="entry name" value="CHEMOTAXIS_TRANSDUC_2"/>
    <property type="match status" value="1"/>
</dbReference>
<evidence type="ECO:0000256" key="5">
    <source>
        <dbReference type="ARBA" id="ARBA00023224"/>
    </source>
</evidence>
<dbReference type="InterPro" id="IPR013655">
    <property type="entry name" value="PAS_fold_3"/>
</dbReference>
<dbReference type="CDD" id="cd11386">
    <property type="entry name" value="MCP_signal"/>
    <property type="match status" value="1"/>
</dbReference>
<dbReference type="Gene3D" id="3.30.450.20">
    <property type="entry name" value="PAS domain"/>
    <property type="match status" value="1"/>
</dbReference>
<feature type="domain" description="PAS" evidence="9">
    <location>
        <begin position="23"/>
        <end position="76"/>
    </location>
</feature>
<evidence type="ECO:0000256" key="1">
    <source>
        <dbReference type="ARBA" id="ARBA00004370"/>
    </source>
</evidence>
<dbReference type="SUPFAM" id="SSF58104">
    <property type="entry name" value="Methyl-accepting chemotaxis protein (MCP) signaling domain"/>
    <property type="match status" value="1"/>
</dbReference>
<dbReference type="AlphaFoldDB" id="A0A1I4R0X6"/>
<evidence type="ECO:0000259" key="9">
    <source>
        <dbReference type="PROSITE" id="PS50112"/>
    </source>
</evidence>
<dbReference type="SUPFAM" id="SSF55785">
    <property type="entry name" value="PYP-like sensor domain (PAS domain)"/>
    <property type="match status" value="1"/>
</dbReference>
<dbReference type="GO" id="GO:0007165">
    <property type="term" value="P:signal transduction"/>
    <property type="evidence" value="ECO:0007669"/>
    <property type="project" value="UniProtKB-KW"/>
</dbReference>
<dbReference type="STRING" id="1720063.SAMN05216217_105157"/>
<dbReference type="GO" id="GO:0016020">
    <property type="term" value="C:membrane"/>
    <property type="evidence" value="ECO:0007669"/>
    <property type="project" value="UniProtKB-SubCell"/>
</dbReference>
<evidence type="ECO:0000256" key="6">
    <source>
        <dbReference type="PROSITE-ProRule" id="PRU00284"/>
    </source>
</evidence>
<keyword evidence="5 6" id="KW-0807">Transducer</keyword>
<gene>
    <name evidence="10" type="ORF">SAMN05216217_105157</name>
</gene>
<evidence type="ECO:0000256" key="3">
    <source>
        <dbReference type="ARBA" id="ARBA00022989"/>
    </source>
</evidence>
<dbReference type="Gene3D" id="1.10.287.950">
    <property type="entry name" value="Methyl-accepting chemotaxis protein"/>
    <property type="match status" value="1"/>
</dbReference>
<comment type="subcellular location">
    <subcellularLocation>
        <location evidence="1">Membrane</location>
    </subcellularLocation>
</comment>